<sequence>MSARDGISHDAERDLYIVTLGGVERGSFPTRGQALRALENGTGYVLGESALGAVEDTERTRDSLDLCAPVDGEPSRRLTRYQLEASRIRSDCPVCMIDERKRPRDRDRPEYVSLKSWHTWGHEYAGAPDSAHPYCPCGTELNSGPRFWHCGGCHETFAGEKPFTLHRKGRGGERYCLDMLNDCPSKHWEDARGVWHYGPQDARHGSPESTRAVAA</sequence>
<accession>A0ABY4N893</accession>
<dbReference type="RefSeq" id="WP_249478777.1">
    <property type="nucleotide sequence ID" value="NZ_CP097218.1"/>
</dbReference>
<reference evidence="2" key="1">
    <citation type="submission" date="2022-05" db="EMBL/GenBank/DDBJ databases">
        <title>Genomic analysis of Brachybacterium sp. CBA3104.</title>
        <authorList>
            <person name="Roh S.W."/>
            <person name="Kim Y.B."/>
            <person name="Kim Y."/>
        </authorList>
    </citation>
    <scope>NUCLEOTIDE SEQUENCE</scope>
    <source>
        <strain evidence="2">CBA3104</strain>
    </source>
</reference>
<feature type="domain" description="Phage FDXHR zinc binding" evidence="1">
    <location>
        <begin position="135"/>
        <end position="178"/>
    </location>
</feature>
<protein>
    <recommendedName>
        <fullName evidence="1">Phage FDXHR zinc binding domain-containing protein</fullName>
    </recommendedName>
</protein>
<evidence type="ECO:0000313" key="2">
    <source>
        <dbReference type="EMBL" id="UQN29584.1"/>
    </source>
</evidence>
<dbReference type="Pfam" id="PF24071">
    <property type="entry name" value="Phage_zn_bind_3"/>
    <property type="match status" value="1"/>
</dbReference>
<keyword evidence="3" id="KW-1185">Reference proteome</keyword>
<proteinExistence type="predicted"/>
<dbReference type="EMBL" id="CP097218">
    <property type="protein sequence ID" value="UQN29584.1"/>
    <property type="molecule type" value="Genomic_DNA"/>
</dbReference>
<gene>
    <name evidence="2" type="ORF">M4486_18445</name>
</gene>
<name>A0ABY4N893_9MICO</name>
<evidence type="ECO:0000259" key="1">
    <source>
        <dbReference type="Pfam" id="PF24071"/>
    </source>
</evidence>
<organism evidence="2 3">
    <name type="scientific">Brachybacterium kimchii</name>
    <dbReference type="NCBI Taxonomy" id="2942909"/>
    <lineage>
        <taxon>Bacteria</taxon>
        <taxon>Bacillati</taxon>
        <taxon>Actinomycetota</taxon>
        <taxon>Actinomycetes</taxon>
        <taxon>Micrococcales</taxon>
        <taxon>Dermabacteraceae</taxon>
        <taxon>Brachybacterium</taxon>
    </lineage>
</organism>
<dbReference type="Proteomes" id="UP001055868">
    <property type="component" value="Chromosome"/>
</dbReference>
<dbReference type="InterPro" id="IPR058158">
    <property type="entry name" value="Phage_zn-bd_3"/>
</dbReference>
<evidence type="ECO:0000313" key="3">
    <source>
        <dbReference type="Proteomes" id="UP001055868"/>
    </source>
</evidence>